<dbReference type="Proteomes" id="UP001243195">
    <property type="component" value="Unassembled WGS sequence"/>
</dbReference>
<feature type="transmembrane region" description="Helical" evidence="1">
    <location>
        <begin position="50"/>
        <end position="68"/>
    </location>
</feature>
<feature type="transmembrane region" description="Helical" evidence="1">
    <location>
        <begin position="80"/>
        <end position="101"/>
    </location>
</feature>
<evidence type="ECO:0000256" key="1">
    <source>
        <dbReference type="SAM" id="Phobius"/>
    </source>
</evidence>
<dbReference type="RefSeq" id="WP_308957496.1">
    <property type="nucleotide sequence ID" value="NZ_JAVICY010000060.1"/>
</dbReference>
<dbReference type="GO" id="GO:0000155">
    <property type="term" value="F:phosphorelay sensor kinase activity"/>
    <property type="evidence" value="ECO:0007669"/>
    <property type="project" value="InterPro"/>
</dbReference>
<feature type="domain" description="Signal transduction histidine kinase internal region" evidence="2">
    <location>
        <begin position="190"/>
        <end position="267"/>
    </location>
</feature>
<feature type="transmembrane region" description="Helical" evidence="1">
    <location>
        <begin position="156"/>
        <end position="175"/>
    </location>
</feature>
<name>A0AAW8JLM2_9GAMM</name>
<comment type="caution">
    <text evidence="3">The sequence shown here is derived from an EMBL/GenBank/DDBJ whole genome shotgun (WGS) entry which is preliminary data.</text>
</comment>
<dbReference type="InterPro" id="IPR036890">
    <property type="entry name" value="HATPase_C_sf"/>
</dbReference>
<dbReference type="GO" id="GO:0016020">
    <property type="term" value="C:membrane"/>
    <property type="evidence" value="ECO:0007669"/>
    <property type="project" value="InterPro"/>
</dbReference>
<dbReference type="Gene3D" id="3.30.565.10">
    <property type="entry name" value="Histidine kinase-like ATPase, C-terminal domain"/>
    <property type="match status" value="1"/>
</dbReference>
<dbReference type="InterPro" id="IPR010559">
    <property type="entry name" value="Sig_transdc_His_kin_internal"/>
</dbReference>
<sequence>MWSYWLGKIKESISNSDRIAEALGNELDPVQGHDFNRSYFFTKIGRWQHLIELFVASHVLALVIALAEAQAWSRLDVLKIFHYVLFINWILIAFAVVISCLKNKLRKLNMICALILSFIILQIIILVTTLLLNVLSYWGQDHFFEHFSFISLLDQLSLNLAYGVLLGAFCLRYLYVLEQWYRQQHGELNARIQAMQARIQPHFLFNSLNSAISLISIDPDKAERVILNLSKLFRASFQEFRLVSLQEELDLCKKYIAIEEIRLGDRLKVEWKLPENEALKQVKIPLLTLQPLLENSIFHGVEKKIVGDSIGVLVEILKNQVTIVITNPSTMGKIKSRQGHGIALENVKQRLKAHFGSSLQFQSHLANGFFTILIRYRYK</sequence>
<dbReference type="EMBL" id="JAVIDA010000058">
    <property type="protein sequence ID" value="MDQ9073691.1"/>
    <property type="molecule type" value="Genomic_DNA"/>
</dbReference>
<feature type="transmembrane region" description="Helical" evidence="1">
    <location>
        <begin position="113"/>
        <end position="136"/>
    </location>
</feature>
<evidence type="ECO:0000259" key="2">
    <source>
        <dbReference type="Pfam" id="PF06580"/>
    </source>
</evidence>
<dbReference type="AlphaFoldDB" id="A0AAW8JLM2"/>
<protein>
    <submittedName>
        <fullName evidence="3">Histidine kinase</fullName>
    </submittedName>
</protein>
<keyword evidence="1" id="KW-0472">Membrane</keyword>
<dbReference type="PANTHER" id="PTHR34220">
    <property type="entry name" value="SENSOR HISTIDINE KINASE YPDA"/>
    <property type="match status" value="1"/>
</dbReference>
<evidence type="ECO:0000313" key="4">
    <source>
        <dbReference type="Proteomes" id="UP001243195"/>
    </source>
</evidence>
<gene>
    <name evidence="3" type="ORF">RFH51_19845</name>
</gene>
<keyword evidence="1" id="KW-1133">Transmembrane helix</keyword>
<dbReference type="Pfam" id="PF06580">
    <property type="entry name" value="His_kinase"/>
    <property type="match status" value="1"/>
</dbReference>
<accession>A0AAW8JLM2</accession>
<dbReference type="SUPFAM" id="SSF55874">
    <property type="entry name" value="ATPase domain of HSP90 chaperone/DNA topoisomerase II/histidine kinase"/>
    <property type="match status" value="1"/>
</dbReference>
<keyword evidence="1" id="KW-0812">Transmembrane</keyword>
<keyword evidence="3" id="KW-0808">Transferase</keyword>
<dbReference type="PANTHER" id="PTHR34220:SF7">
    <property type="entry name" value="SENSOR HISTIDINE KINASE YPDA"/>
    <property type="match status" value="1"/>
</dbReference>
<organism evidence="3 4">
    <name type="scientific">Acinetobacter gerneri</name>
    <dbReference type="NCBI Taxonomy" id="202952"/>
    <lineage>
        <taxon>Bacteria</taxon>
        <taxon>Pseudomonadati</taxon>
        <taxon>Pseudomonadota</taxon>
        <taxon>Gammaproteobacteria</taxon>
        <taxon>Moraxellales</taxon>
        <taxon>Moraxellaceae</taxon>
        <taxon>Acinetobacter</taxon>
    </lineage>
</organism>
<proteinExistence type="predicted"/>
<keyword evidence="3" id="KW-0418">Kinase</keyword>
<dbReference type="InterPro" id="IPR050640">
    <property type="entry name" value="Bact_2-comp_sensor_kinase"/>
</dbReference>
<reference evidence="3" key="1">
    <citation type="submission" date="2023-08" db="EMBL/GenBank/DDBJ databases">
        <title>Emergence of clinically-relevant ST2 carbapenem-resistant Acinetobacter baumannii strains in hospital sewages in Zhejiang, East of China.</title>
        <authorList>
            <person name="Kaichao C."/>
            <person name="Zhang R."/>
        </authorList>
    </citation>
    <scope>NUCLEOTIDE SEQUENCE</scope>
    <source>
        <strain evidence="3">M-SY-60</strain>
    </source>
</reference>
<evidence type="ECO:0000313" key="3">
    <source>
        <dbReference type="EMBL" id="MDQ9073691.1"/>
    </source>
</evidence>